<dbReference type="WBParaSite" id="JU765_v2.g2774.t1">
    <property type="protein sequence ID" value="JU765_v2.g2774.t1"/>
    <property type="gene ID" value="JU765_v2.g2774"/>
</dbReference>
<organism evidence="1 2">
    <name type="scientific">Panagrolaimus sp. JU765</name>
    <dbReference type="NCBI Taxonomy" id="591449"/>
    <lineage>
        <taxon>Eukaryota</taxon>
        <taxon>Metazoa</taxon>
        <taxon>Ecdysozoa</taxon>
        <taxon>Nematoda</taxon>
        <taxon>Chromadorea</taxon>
        <taxon>Rhabditida</taxon>
        <taxon>Tylenchina</taxon>
        <taxon>Panagrolaimomorpha</taxon>
        <taxon>Panagrolaimoidea</taxon>
        <taxon>Panagrolaimidae</taxon>
        <taxon>Panagrolaimus</taxon>
    </lineage>
</organism>
<evidence type="ECO:0000313" key="2">
    <source>
        <dbReference type="WBParaSite" id="JU765_v2.g2774.t1"/>
    </source>
</evidence>
<name>A0AC34R2I5_9BILA</name>
<dbReference type="Proteomes" id="UP000887576">
    <property type="component" value="Unplaced"/>
</dbReference>
<proteinExistence type="predicted"/>
<accession>A0AC34R2I5</accession>
<protein>
    <submittedName>
        <fullName evidence="2">Nematode cuticle collagen N-terminal domain-containing protein</fullName>
    </submittedName>
</protein>
<sequence length="155" mass="15615">MPKVSAYIATSLAVIGAVTTIFFGGMLQNELNAIRTELYEEMGVFRAESDEIWRDMISMGSVNRVRRQYGGYGASGSNTGGYGGSSSAGPSSGGYGGSSGNGPAPPLPTGSHSQPPNGVPPQFQPPQGGSQGPQAPHQPQGGFPQGPSGSSGSGP</sequence>
<reference evidence="2" key="1">
    <citation type="submission" date="2022-11" db="UniProtKB">
        <authorList>
            <consortium name="WormBaseParasite"/>
        </authorList>
    </citation>
    <scope>IDENTIFICATION</scope>
</reference>
<evidence type="ECO:0000313" key="1">
    <source>
        <dbReference type="Proteomes" id="UP000887576"/>
    </source>
</evidence>